<sequence>MNPFEERQKRFVTLLHLQDWTFKVYSIWHPDRQELSLEKVLPYLQQHLPEKQESPETHGVGFILLHAGADGNYLLIHWWAGENMLFSSVHMSTLERPDHFEDISSSGVMACVWELEVIWAERNAWVQTALNPSGQGLQDYLFKL</sequence>
<accession>A0A511N2I2</accession>
<comment type="caution">
    <text evidence="1">The sequence shown here is derived from an EMBL/GenBank/DDBJ whole genome shotgun (WGS) entry which is preliminary data.</text>
</comment>
<dbReference type="RefSeq" id="WP_146885015.1">
    <property type="nucleotide sequence ID" value="NZ_BJXB01000011.1"/>
</dbReference>
<organism evidence="1 2">
    <name type="scientific">Deinococcus cellulosilyticus (strain DSM 18568 / NBRC 106333 / KACC 11606 / 5516J-15)</name>
    <dbReference type="NCBI Taxonomy" id="1223518"/>
    <lineage>
        <taxon>Bacteria</taxon>
        <taxon>Thermotogati</taxon>
        <taxon>Deinococcota</taxon>
        <taxon>Deinococci</taxon>
        <taxon>Deinococcales</taxon>
        <taxon>Deinococcaceae</taxon>
        <taxon>Deinococcus</taxon>
    </lineage>
</organism>
<proteinExistence type="predicted"/>
<keyword evidence="2" id="KW-1185">Reference proteome</keyword>
<dbReference type="AlphaFoldDB" id="A0A511N2I2"/>
<protein>
    <submittedName>
        <fullName evidence="1">Uncharacterized protein</fullName>
    </submittedName>
</protein>
<dbReference type="OrthoDB" id="1248892at2"/>
<dbReference type="Proteomes" id="UP000321306">
    <property type="component" value="Unassembled WGS sequence"/>
</dbReference>
<evidence type="ECO:0000313" key="1">
    <source>
        <dbReference type="EMBL" id="GEM47060.1"/>
    </source>
</evidence>
<name>A0A511N2I2_DEIC1</name>
<reference evidence="1 2" key="1">
    <citation type="submission" date="2019-07" db="EMBL/GenBank/DDBJ databases">
        <title>Whole genome shotgun sequence of Deinococcus cellulosilyticus NBRC 106333.</title>
        <authorList>
            <person name="Hosoyama A."/>
            <person name="Uohara A."/>
            <person name="Ohji S."/>
            <person name="Ichikawa N."/>
        </authorList>
    </citation>
    <scope>NUCLEOTIDE SEQUENCE [LARGE SCALE GENOMIC DNA]</scope>
    <source>
        <strain evidence="1 2">NBRC 106333</strain>
    </source>
</reference>
<evidence type="ECO:0000313" key="2">
    <source>
        <dbReference type="Proteomes" id="UP000321306"/>
    </source>
</evidence>
<dbReference type="EMBL" id="BJXB01000011">
    <property type="protein sequence ID" value="GEM47060.1"/>
    <property type="molecule type" value="Genomic_DNA"/>
</dbReference>
<gene>
    <name evidence="1" type="ORF">DC3_26950</name>
</gene>